<evidence type="ECO:0000313" key="2">
    <source>
        <dbReference type="Proteomes" id="UP000032512"/>
    </source>
</evidence>
<organism evidence="1 2">
    <name type="scientific">Mesobacillus subterraneus</name>
    <dbReference type="NCBI Taxonomy" id="285983"/>
    <lineage>
        <taxon>Bacteria</taxon>
        <taxon>Bacillati</taxon>
        <taxon>Bacillota</taxon>
        <taxon>Bacilli</taxon>
        <taxon>Bacillales</taxon>
        <taxon>Bacillaceae</taxon>
        <taxon>Mesobacillus</taxon>
    </lineage>
</organism>
<sequence>MDKGADEMIQMIIQYEIKQNLLGQYLEAIKRISAMLPEFEAKMFSCRLSGEKNVFIESFFVPTEAHYHAIKKMRLSRGHSVFGILDQYIPGGLDRIGFLAIKQNR</sequence>
<protein>
    <submittedName>
        <fullName evidence="1">Uncharacterized protein</fullName>
    </submittedName>
</protein>
<dbReference type="EMBL" id="JXIQ01000186">
    <property type="protein sequence ID" value="KIY20778.1"/>
    <property type="molecule type" value="Genomic_DNA"/>
</dbReference>
<dbReference type="PATRIC" id="fig|285983.3.peg.2947"/>
<keyword evidence="2" id="KW-1185">Reference proteome</keyword>
<proteinExistence type="predicted"/>
<evidence type="ECO:0000313" key="1">
    <source>
        <dbReference type="EMBL" id="KIY20778.1"/>
    </source>
</evidence>
<accession>A0A0D6Z885</accession>
<reference evidence="1 2" key="1">
    <citation type="submission" date="2015-01" db="EMBL/GenBank/DDBJ databases">
        <title>Draft genome sequences of the supercritical CO2 tolerant bacteria Bacillus subterraneus MITOT1 and Bacillus cereus MIT0214.</title>
        <authorList>
            <person name="Peet K.C."/>
            <person name="Thompson J.R."/>
        </authorList>
    </citation>
    <scope>NUCLEOTIDE SEQUENCE [LARGE SCALE GENOMIC DNA]</scope>
    <source>
        <strain evidence="1 2">MITOT1</strain>
    </source>
</reference>
<dbReference type="Proteomes" id="UP000032512">
    <property type="component" value="Unassembled WGS sequence"/>
</dbReference>
<dbReference type="AlphaFoldDB" id="A0A0D6Z885"/>
<comment type="caution">
    <text evidence="1">The sequence shown here is derived from an EMBL/GenBank/DDBJ whole genome shotgun (WGS) entry which is preliminary data.</text>
</comment>
<gene>
    <name evidence="1" type="ORF">UB32_17370</name>
</gene>
<name>A0A0D6Z885_9BACI</name>